<evidence type="ECO:0000313" key="1">
    <source>
        <dbReference type="EMBL" id="CAF2267148.1"/>
    </source>
</evidence>
<dbReference type="GO" id="GO:0005525">
    <property type="term" value="F:GTP binding"/>
    <property type="evidence" value="ECO:0007669"/>
    <property type="project" value="InterPro"/>
</dbReference>
<dbReference type="Gene3D" id="3.40.50.300">
    <property type="entry name" value="P-loop containing nucleotide triphosphate hydrolases"/>
    <property type="match status" value="1"/>
</dbReference>
<reference evidence="1" key="1">
    <citation type="submission" date="2021-01" db="EMBL/GenBank/DDBJ databases">
        <authorList>
            <consortium name="Genoscope - CEA"/>
            <person name="William W."/>
        </authorList>
    </citation>
    <scope>NUCLEOTIDE SEQUENCE</scope>
</reference>
<name>A0A817ALE6_BRANA</name>
<dbReference type="GO" id="GO:0003924">
    <property type="term" value="F:GTPase activity"/>
    <property type="evidence" value="ECO:0007669"/>
    <property type="project" value="InterPro"/>
</dbReference>
<organism evidence="1">
    <name type="scientific">Brassica napus</name>
    <name type="common">Rape</name>
    <dbReference type="NCBI Taxonomy" id="3708"/>
    <lineage>
        <taxon>Eukaryota</taxon>
        <taxon>Viridiplantae</taxon>
        <taxon>Streptophyta</taxon>
        <taxon>Embryophyta</taxon>
        <taxon>Tracheophyta</taxon>
        <taxon>Spermatophyta</taxon>
        <taxon>Magnoliopsida</taxon>
        <taxon>eudicotyledons</taxon>
        <taxon>Gunneridae</taxon>
        <taxon>Pentapetalae</taxon>
        <taxon>rosids</taxon>
        <taxon>malvids</taxon>
        <taxon>Brassicales</taxon>
        <taxon>Brassicaceae</taxon>
        <taxon>Brassiceae</taxon>
        <taxon>Brassica</taxon>
    </lineage>
</organism>
<protein>
    <submittedName>
        <fullName evidence="1">(rape) hypothetical protein</fullName>
    </submittedName>
</protein>
<sequence length="161" mass="18158">MIRERWTCPLSAMDNSFAPLYVPEVDFYSDLIKSTPCMLAYSALAPLYYRGAAVAVIVYDITSPESFKKAQYLELQKQGAQDIVMDFERRCRGIPLENAPPDMCHKPNRDAECLRLCKESGPKTGFYFGTCAVKDNKHYCHCYNNICGPPLPPIKGPPPRV</sequence>
<dbReference type="InterPro" id="IPR001806">
    <property type="entry name" value="Small_GTPase"/>
</dbReference>
<dbReference type="AlphaFoldDB" id="A0A817ALE6"/>
<dbReference type="InterPro" id="IPR027417">
    <property type="entry name" value="P-loop_NTPase"/>
</dbReference>
<accession>A0A817ALE6</accession>
<gene>
    <name evidence="1" type="ORF">DARMORV10_A04P04960.1</name>
</gene>
<dbReference type="EMBL" id="HG994358">
    <property type="protein sequence ID" value="CAF2267148.1"/>
    <property type="molecule type" value="Genomic_DNA"/>
</dbReference>
<dbReference type="SUPFAM" id="SSF52540">
    <property type="entry name" value="P-loop containing nucleoside triphosphate hydrolases"/>
    <property type="match status" value="1"/>
</dbReference>
<dbReference type="Proteomes" id="UP001295469">
    <property type="component" value="Chromosome A04"/>
</dbReference>
<proteinExistence type="predicted"/>
<dbReference type="Pfam" id="PF00071">
    <property type="entry name" value="Ras"/>
    <property type="match status" value="1"/>
</dbReference>